<comment type="caution">
    <text evidence="8">The sequence shown here is derived from an EMBL/GenBank/DDBJ whole genome shotgun (WGS) entry which is preliminary data.</text>
</comment>
<reference evidence="8" key="1">
    <citation type="journal article" date="2014" name="Int. J. Syst. Evol. Microbiol.">
        <title>Complete genome sequence of Corynebacterium casei LMG S-19264T (=DSM 44701T), isolated from a smear-ripened cheese.</title>
        <authorList>
            <consortium name="US DOE Joint Genome Institute (JGI-PGF)"/>
            <person name="Walter F."/>
            <person name="Albersmeier A."/>
            <person name="Kalinowski J."/>
            <person name="Ruckert C."/>
        </authorList>
    </citation>
    <scope>NUCLEOTIDE SEQUENCE</scope>
    <source>
        <strain evidence="8">KCTC 12368</strain>
    </source>
</reference>
<evidence type="ECO:0000256" key="1">
    <source>
        <dbReference type="ARBA" id="ARBA00001445"/>
    </source>
</evidence>
<dbReference type="InterPro" id="IPR035396">
    <property type="entry name" value="Bac_rhamnosid6H"/>
</dbReference>
<keyword evidence="9" id="KW-1185">Reference proteome</keyword>
<dbReference type="GO" id="GO:0005975">
    <property type="term" value="P:carbohydrate metabolic process"/>
    <property type="evidence" value="ECO:0007669"/>
    <property type="project" value="InterPro"/>
</dbReference>
<dbReference type="PANTHER" id="PTHR33307:SF6">
    <property type="entry name" value="ALPHA-RHAMNOSIDASE (EUROFUNG)-RELATED"/>
    <property type="match status" value="1"/>
</dbReference>
<keyword evidence="3" id="KW-0378">Hydrolase</keyword>
<feature type="domain" description="Alpha-L-rhamnosidase C-terminal" evidence="7">
    <location>
        <begin position="727"/>
        <end position="794"/>
    </location>
</feature>
<dbReference type="InterPro" id="IPR016007">
    <property type="entry name" value="Alpha_rhamnosid"/>
</dbReference>
<dbReference type="EMBL" id="BMWX01000001">
    <property type="protein sequence ID" value="GGZ16706.1"/>
    <property type="molecule type" value="Genomic_DNA"/>
</dbReference>
<dbReference type="Pfam" id="PF17390">
    <property type="entry name" value="Bac_rhamnosid_C"/>
    <property type="match status" value="1"/>
</dbReference>
<sequence length="837" mass="94759">MIFDASSLASRSSVWWKVRSVYEDKERGVWSDNFHFEVGLKHDSDWTAEWIGMTSSQREKSAPWLRRSFEISKEISKARLYVCGLGLHESWLNGQKIGEEVLQPAQTDYNIRSFYIAHDLSQQLRQGLNTLGFWLGDGFYNQDRVWGPNGLSYGQPKVIAQLEIEYKDGSTELIGTDESWQTKQSAIKASNIYAGESYDARLYTADWAKVNTAPTGWQAANKLPPAGGKLVAQQLPPSIRTGRVPVKDVRQLHANTWILDFGQNLVGWAKMKVNASPGTRITIRYAEDKLPSGELNYATSGVKATKVIQTDEYICKGNGEEIWEPRFSYHGFRYAEVSVEDGALKEKSPGRDFLEGIVIHTDMAITGHFSSSDSLINKLFDMAHWTQVGSVLGVPVDCPVRERCGWTGDAHLTVPYTMFRFDAASMWRKYTEDIASTALISSRMLCFGDEFGERSVQLKESGIPTMVAPGKRFIGEGSPDWGSAIAFIPWDIYLHTGDLRPLEKHYSSIIQWTRHLQGISTNDLVYSGMGDWVKPIIDNPEGKTDREIYGAISPMLSTACYYRSARITAEVARLLGKQEDYEYFDQLSREIRKAFTEAFYGDSPEYTPDQTVNAIAIDWNVLAPDRHKEVAANLNRQVKDAGYHFETGVFGMPSLWRVLGKYGYYQTAWKVLNQTDAPSFNYLIQRGATTFWEVWPTEQDEDIPYIQSMSHPFQGAFVRWFYEGLAGVQPDAEFPGYELIHFQPQIIDELEWVTCRFASPMGEIESSWKQENSLLSWTVEVPAGATGKLRVPGRLIEITKMQEVIKVEKQEITDGQGYAELIQLPAGKYQLKSKLDN</sequence>
<dbReference type="Gene3D" id="2.60.120.260">
    <property type="entry name" value="Galactose-binding domain-like"/>
    <property type="match status" value="2"/>
</dbReference>
<name>A0A918PPG8_9BACT</name>
<reference evidence="8" key="2">
    <citation type="submission" date="2020-09" db="EMBL/GenBank/DDBJ databases">
        <authorList>
            <person name="Sun Q."/>
            <person name="Kim S."/>
        </authorList>
    </citation>
    <scope>NUCLEOTIDE SEQUENCE</scope>
    <source>
        <strain evidence="8">KCTC 12368</strain>
    </source>
</reference>
<dbReference type="PANTHER" id="PTHR33307">
    <property type="entry name" value="ALPHA-RHAMNOSIDASE (EUROFUNG)"/>
    <property type="match status" value="1"/>
</dbReference>
<comment type="catalytic activity">
    <reaction evidence="1">
        <text>Hydrolysis of terminal non-reducing alpha-L-rhamnose residues in alpha-L-rhamnosides.</text>
        <dbReference type="EC" id="3.2.1.40"/>
    </reaction>
</comment>
<dbReference type="InterPro" id="IPR008902">
    <property type="entry name" value="Rhamnosid_concanavalin"/>
</dbReference>
<dbReference type="GO" id="GO:0030596">
    <property type="term" value="F:alpha-L-rhamnosidase activity"/>
    <property type="evidence" value="ECO:0007669"/>
    <property type="project" value="UniProtKB-EC"/>
</dbReference>
<proteinExistence type="predicted"/>
<dbReference type="Gene3D" id="1.50.10.10">
    <property type="match status" value="1"/>
</dbReference>
<accession>A0A918PPG8</accession>
<dbReference type="InterPro" id="IPR008928">
    <property type="entry name" value="6-hairpin_glycosidase_sf"/>
</dbReference>
<evidence type="ECO:0000259" key="4">
    <source>
        <dbReference type="Pfam" id="PF05592"/>
    </source>
</evidence>
<dbReference type="Pfam" id="PF05592">
    <property type="entry name" value="Bac_rhamnosid"/>
    <property type="match status" value="1"/>
</dbReference>
<evidence type="ECO:0000259" key="7">
    <source>
        <dbReference type="Pfam" id="PF17390"/>
    </source>
</evidence>
<dbReference type="Proteomes" id="UP000619457">
    <property type="component" value="Unassembled WGS sequence"/>
</dbReference>
<feature type="domain" description="Alpha-L-rhamnosidase concanavalin-like" evidence="4">
    <location>
        <begin position="251"/>
        <end position="346"/>
    </location>
</feature>
<organism evidence="8 9">
    <name type="scientific">Echinicola pacifica</name>
    <dbReference type="NCBI Taxonomy" id="346377"/>
    <lineage>
        <taxon>Bacteria</taxon>
        <taxon>Pseudomonadati</taxon>
        <taxon>Bacteroidota</taxon>
        <taxon>Cytophagia</taxon>
        <taxon>Cytophagales</taxon>
        <taxon>Cyclobacteriaceae</taxon>
        <taxon>Echinicola</taxon>
    </lineage>
</organism>
<evidence type="ECO:0000313" key="9">
    <source>
        <dbReference type="Proteomes" id="UP000619457"/>
    </source>
</evidence>
<evidence type="ECO:0000256" key="3">
    <source>
        <dbReference type="ARBA" id="ARBA00022801"/>
    </source>
</evidence>
<protein>
    <recommendedName>
        <fullName evidence="2">alpha-L-rhamnosidase</fullName>
        <ecNumber evidence="2">3.2.1.40</ecNumber>
    </recommendedName>
</protein>
<dbReference type="Pfam" id="PF08531">
    <property type="entry name" value="Bac_rhamnosid_N"/>
    <property type="match status" value="1"/>
</dbReference>
<feature type="domain" description="Bacterial alpha-L-rhamnosidase N-terminal" evidence="5">
    <location>
        <begin position="73"/>
        <end position="239"/>
    </location>
</feature>
<evidence type="ECO:0000259" key="5">
    <source>
        <dbReference type="Pfam" id="PF08531"/>
    </source>
</evidence>
<dbReference type="InterPro" id="IPR012341">
    <property type="entry name" value="6hp_glycosidase-like_sf"/>
</dbReference>
<dbReference type="SUPFAM" id="SSF48208">
    <property type="entry name" value="Six-hairpin glycosidases"/>
    <property type="match status" value="1"/>
</dbReference>
<evidence type="ECO:0000256" key="2">
    <source>
        <dbReference type="ARBA" id="ARBA00012652"/>
    </source>
</evidence>
<evidence type="ECO:0000259" key="6">
    <source>
        <dbReference type="Pfam" id="PF17389"/>
    </source>
</evidence>
<dbReference type="PIRSF" id="PIRSF010631">
    <property type="entry name" value="A-rhamnsds"/>
    <property type="match status" value="1"/>
</dbReference>
<gene>
    <name evidence="8" type="ORF">GCM10007049_06350</name>
</gene>
<dbReference type="Pfam" id="PF17389">
    <property type="entry name" value="Bac_rhamnosid6H"/>
    <property type="match status" value="1"/>
</dbReference>
<dbReference type="AlphaFoldDB" id="A0A918PPG8"/>
<dbReference type="Gene3D" id="2.60.420.10">
    <property type="entry name" value="Maltose phosphorylase, domain 3"/>
    <property type="match status" value="1"/>
</dbReference>
<evidence type="ECO:0000313" key="8">
    <source>
        <dbReference type="EMBL" id="GGZ16706.1"/>
    </source>
</evidence>
<dbReference type="InterPro" id="IPR035398">
    <property type="entry name" value="Bac_rhamnosid_C"/>
</dbReference>
<dbReference type="EC" id="3.2.1.40" evidence="2"/>
<dbReference type="InterPro" id="IPR013737">
    <property type="entry name" value="Bac_rhamnosid_N"/>
</dbReference>
<feature type="domain" description="Alpha-L-rhamnosidase six-hairpin glycosidase" evidence="6">
    <location>
        <begin position="366"/>
        <end position="724"/>
    </location>
</feature>